<sequence length="169" mass="19461">MELLKLDIEELVNIINRALEEDKELSVNKWCDKVGVNKSTLKSKLSRGKYIYNSNLRSYSKKGITSNITYSNPERKQDKEEVNNIVEVNKIDIDKLNILLNNLDDILELVKNKNITSNITIDNKETTVKTLRVNTELYNKIRDKAAKEKITIGSILNNALLDYLNKYGE</sequence>
<name>A0AAW9KHD2_CLOPF</name>
<dbReference type="EMBL" id="WNUR01000047">
    <property type="protein sequence ID" value="MDZ7542196.1"/>
    <property type="molecule type" value="Genomic_DNA"/>
</dbReference>
<evidence type="ECO:0000313" key="1">
    <source>
        <dbReference type="EMBL" id="MDZ7542196.1"/>
    </source>
</evidence>
<reference evidence="1" key="1">
    <citation type="submission" date="2019-11" db="EMBL/GenBank/DDBJ databases">
        <title>Characterization of Clostridium perfringens isolates from swine manure treated agricultural soils.</title>
        <authorList>
            <person name="Wushke S.T."/>
        </authorList>
    </citation>
    <scope>NUCLEOTIDE SEQUENCE</scope>
    <source>
        <strain evidence="1">X62</strain>
    </source>
</reference>
<gene>
    <name evidence="1" type="ORF">GNF83_13240</name>
</gene>
<evidence type="ECO:0000313" key="2">
    <source>
        <dbReference type="Proteomes" id="UP001288944"/>
    </source>
</evidence>
<protein>
    <submittedName>
        <fullName evidence="1">Uncharacterized protein</fullName>
    </submittedName>
</protein>
<dbReference type="AlphaFoldDB" id="A0AAW9KHD2"/>
<organism evidence="1 2">
    <name type="scientific">Clostridium perfringens</name>
    <dbReference type="NCBI Taxonomy" id="1502"/>
    <lineage>
        <taxon>Bacteria</taxon>
        <taxon>Bacillati</taxon>
        <taxon>Bacillota</taxon>
        <taxon>Clostridia</taxon>
        <taxon>Eubacteriales</taxon>
        <taxon>Clostridiaceae</taxon>
        <taxon>Clostridium</taxon>
    </lineage>
</organism>
<proteinExistence type="predicted"/>
<dbReference type="RefSeq" id="WP_195962031.1">
    <property type="nucleotide sequence ID" value="NZ_CATNXF010000029.1"/>
</dbReference>
<accession>A0AAW9KHD2</accession>
<comment type="caution">
    <text evidence="1">The sequence shown here is derived from an EMBL/GenBank/DDBJ whole genome shotgun (WGS) entry which is preliminary data.</text>
</comment>
<dbReference type="Proteomes" id="UP001288944">
    <property type="component" value="Unassembled WGS sequence"/>
</dbReference>